<keyword evidence="1" id="KW-0238">DNA-binding</keyword>
<organism evidence="1 2">
    <name type="scientific">Ancylobacter novellus</name>
    <name type="common">Thiobacillus novellus</name>
    <dbReference type="NCBI Taxonomy" id="921"/>
    <lineage>
        <taxon>Bacteria</taxon>
        <taxon>Pseudomonadati</taxon>
        <taxon>Pseudomonadota</taxon>
        <taxon>Alphaproteobacteria</taxon>
        <taxon>Hyphomicrobiales</taxon>
        <taxon>Xanthobacteraceae</taxon>
        <taxon>Ancylobacter</taxon>
    </lineage>
</organism>
<comment type="caution">
    <text evidence="1">The sequence shown here is derived from an EMBL/GenBank/DDBJ whole genome shotgun (WGS) entry which is preliminary data.</text>
</comment>
<reference evidence="1 2" key="1">
    <citation type="submission" date="2017-08" db="EMBL/GenBank/DDBJ databases">
        <title>Infants hospitalized years apart are colonized by the same room-sourced microbial strains.</title>
        <authorList>
            <person name="Brooks B."/>
            <person name="Olm M.R."/>
            <person name="Firek B.A."/>
            <person name="Baker R."/>
            <person name="Thomas B.C."/>
            <person name="Morowitz M.J."/>
            <person name="Banfield J.F."/>
        </authorList>
    </citation>
    <scope>NUCLEOTIDE SEQUENCE [LARGE SCALE GENOMIC DNA]</scope>
    <source>
        <strain evidence="1">S2_005_001_R2_27</strain>
    </source>
</reference>
<dbReference type="InterPro" id="IPR021799">
    <property type="entry name" value="PIN-like_prokaryotic"/>
</dbReference>
<sequence>MSCSSSLIDFANPLVLDTSVLINLHACKYGERILAAIPNDIVVPEIVAGELEHETSRRNGENSFLHGLVAGGIVTLADLTDAEYEIFHELTSASPSLDDGEAATIAVAASRYLLPVIDERKGRTRASILMKARAPGWSLDLFRHPTAVADLGDQPAVEALYLALRDGRMRIPSESADGVIALIGMERSRSCTCLPGYRERFGLGRDALAVLETPAS</sequence>
<gene>
    <name evidence="1" type="ORF">DI549_16150</name>
</gene>
<dbReference type="Pfam" id="PF11848">
    <property type="entry name" value="DUF3368"/>
    <property type="match status" value="1"/>
</dbReference>
<evidence type="ECO:0000313" key="2">
    <source>
        <dbReference type="Proteomes" id="UP000248887"/>
    </source>
</evidence>
<protein>
    <submittedName>
        <fullName evidence="1">DNA-binding protein</fullName>
    </submittedName>
</protein>
<proteinExistence type="predicted"/>
<dbReference type="Proteomes" id="UP000248887">
    <property type="component" value="Unassembled WGS sequence"/>
</dbReference>
<name>A0A2W5SDC7_ANCNO</name>
<accession>A0A2W5SDC7</accession>
<dbReference type="AlphaFoldDB" id="A0A2W5SDC7"/>
<dbReference type="EMBL" id="QFQD01000057">
    <property type="protein sequence ID" value="PZQ80757.1"/>
    <property type="molecule type" value="Genomic_DNA"/>
</dbReference>
<evidence type="ECO:0000313" key="1">
    <source>
        <dbReference type="EMBL" id="PZQ80757.1"/>
    </source>
</evidence>
<dbReference type="GO" id="GO:0003677">
    <property type="term" value="F:DNA binding"/>
    <property type="evidence" value="ECO:0007669"/>
    <property type="project" value="UniProtKB-KW"/>
</dbReference>